<organism evidence="5 6">
    <name type="scientific">Fictibacillus arsenicus</name>
    <dbReference type="NCBI Taxonomy" id="255247"/>
    <lineage>
        <taxon>Bacteria</taxon>
        <taxon>Bacillati</taxon>
        <taxon>Bacillota</taxon>
        <taxon>Bacilli</taxon>
        <taxon>Bacillales</taxon>
        <taxon>Fictibacillaceae</taxon>
        <taxon>Fictibacillus</taxon>
    </lineage>
</organism>
<dbReference type="KEGG" id="far:ABE41_003785"/>
<feature type="signal peptide" evidence="4">
    <location>
        <begin position="1"/>
        <end position="22"/>
    </location>
</feature>
<dbReference type="AlphaFoldDB" id="A0A1B1Z167"/>
<dbReference type="Pfam" id="PF01547">
    <property type="entry name" value="SBP_bac_1"/>
    <property type="match status" value="1"/>
</dbReference>
<keyword evidence="2" id="KW-0813">Transport</keyword>
<dbReference type="EMBL" id="CP016761">
    <property type="protein sequence ID" value="ANX11114.1"/>
    <property type="molecule type" value="Genomic_DNA"/>
</dbReference>
<proteinExistence type="inferred from homology"/>
<dbReference type="Gene3D" id="3.40.190.10">
    <property type="entry name" value="Periplasmic binding protein-like II"/>
    <property type="match status" value="2"/>
</dbReference>
<feature type="chain" id="PRO_5008533231" evidence="4">
    <location>
        <begin position="23"/>
        <end position="433"/>
    </location>
</feature>
<keyword evidence="3 4" id="KW-0732">Signal</keyword>
<dbReference type="GO" id="GO:0042956">
    <property type="term" value="P:maltodextrin transmembrane transport"/>
    <property type="evidence" value="ECO:0007669"/>
    <property type="project" value="TreeGrafter"/>
</dbReference>
<dbReference type="Proteomes" id="UP000077412">
    <property type="component" value="Chromosome"/>
</dbReference>
<sequence length="433" mass="47020">MKKLKKISKVISTSLALSLVLAACSDKEEGSSNSGGGDKDEKVKIVYARGKDDTQGTTAMVEAFEKKYPNIDVEFKEMPADTGKQHDAYVTAFNANSDEIDVIDLDVIWPAEFAQAGFLMPLDRFIEKDGVDVGAYNEGAISAAKFKGKQWALPKFIDAGMLFYRTDLVPEGEVPKTWDELLAKAKETKGQGGTQFGYLMQAKQYEGLVCNAVEFIASYGGEIIDENGEVKVDSPEAIKGISKLVEIVNSDVVPQNITTFAEPESHTAFINGQAGLIRNWPYQYALANDESQSKIAGKVAAAPLPAGDAGSAATLGGWMAGINKNTKHPEEAWKFLSFMAGEEGQKIDAIKGGHAPTILSLYEDEEILKANPYYKDEGFVKALEAAVSRPVAPNYPEISDIIQVQVSQAIAKKITPEEAAKNMQKEISEKLEK</sequence>
<dbReference type="InterPro" id="IPR006059">
    <property type="entry name" value="SBP"/>
</dbReference>
<dbReference type="CDD" id="cd14750">
    <property type="entry name" value="PBP2_TMBP"/>
    <property type="match status" value="1"/>
</dbReference>
<dbReference type="PROSITE" id="PS51257">
    <property type="entry name" value="PROKAR_LIPOPROTEIN"/>
    <property type="match status" value="1"/>
</dbReference>
<keyword evidence="6" id="KW-1185">Reference proteome</keyword>
<evidence type="ECO:0000256" key="1">
    <source>
        <dbReference type="ARBA" id="ARBA00008520"/>
    </source>
</evidence>
<comment type="similarity">
    <text evidence="1">Belongs to the bacterial solute-binding protein 1 family.</text>
</comment>
<reference evidence="5 6" key="1">
    <citation type="submission" date="2016-08" db="EMBL/GenBank/DDBJ databases">
        <title>Complete genome sequence of Fictibacillus arsenicus G25-54, a strain with toxicity to nematodes and a potential arsenic-resistance activity.</title>
        <authorList>
            <person name="Zheng Z."/>
        </authorList>
    </citation>
    <scope>NUCLEOTIDE SEQUENCE [LARGE SCALE GENOMIC DNA]</scope>
    <source>
        <strain evidence="5 6">G25-54</strain>
    </source>
</reference>
<evidence type="ECO:0000256" key="3">
    <source>
        <dbReference type="ARBA" id="ARBA00022729"/>
    </source>
</evidence>
<protein>
    <submittedName>
        <fullName evidence="5">ABC transporter substrate-binding protein</fullName>
    </submittedName>
</protein>
<dbReference type="STRING" id="255247.ABE41_003785"/>
<dbReference type="GO" id="GO:0055052">
    <property type="term" value="C:ATP-binding cassette (ABC) transporter complex, substrate-binding subunit-containing"/>
    <property type="evidence" value="ECO:0007669"/>
    <property type="project" value="TreeGrafter"/>
</dbReference>
<dbReference type="PANTHER" id="PTHR30061">
    <property type="entry name" value="MALTOSE-BINDING PERIPLASMIC PROTEIN"/>
    <property type="match status" value="1"/>
</dbReference>
<dbReference type="PANTHER" id="PTHR30061:SF50">
    <property type="entry name" value="MALTOSE_MALTODEXTRIN-BINDING PERIPLASMIC PROTEIN"/>
    <property type="match status" value="1"/>
</dbReference>
<dbReference type="OrthoDB" id="9808332at2"/>
<dbReference type="GO" id="GO:0015768">
    <property type="term" value="P:maltose transport"/>
    <property type="evidence" value="ECO:0007669"/>
    <property type="project" value="TreeGrafter"/>
</dbReference>
<dbReference type="SUPFAM" id="SSF53850">
    <property type="entry name" value="Periplasmic binding protein-like II"/>
    <property type="match status" value="1"/>
</dbReference>
<accession>A0A1B1Z167</accession>
<evidence type="ECO:0000256" key="4">
    <source>
        <dbReference type="SAM" id="SignalP"/>
    </source>
</evidence>
<evidence type="ECO:0000256" key="2">
    <source>
        <dbReference type="ARBA" id="ARBA00022448"/>
    </source>
</evidence>
<name>A0A1B1Z167_9BACL</name>
<gene>
    <name evidence="5" type="ORF">ABE41_003785</name>
</gene>
<evidence type="ECO:0000313" key="6">
    <source>
        <dbReference type="Proteomes" id="UP000077412"/>
    </source>
</evidence>
<evidence type="ECO:0000313" key="5">
    <source>
        <dbReference type="EMBL" id="ANX11114.1"/>
    </source>
</evidence>
<dbReference type="GO" id="GO:1901982">
    <property type="term" value="F:maltose binding"/>
    <property type="evidence" value="ECO:0007669"/>
    <property type="project" value="TreeGrafter"/>
</dbReference>
<dbReference type="RefSeq" id="WP_066286650.1">
    <property type="nucleotide sequence ID" value="NZ_CP016761.1"/>
</dbReference>